<dbReference type="Proteomes" id="UP000658613">
    <property type="component" value="Unassembled WGS sequence"/>
</dbReference>
<proteinExistence type="predicted"/>
<accession>A0A931E2H9</accession>
<dbReference type="RefSeq" id="WP_196824955.1">
    <property type="nucleotide sequence ID" value="NZ_CP046980.1"/>
</dbReference>
<dbReference type="EMBL" id="JADOUE010000001">
    <property type="protein sequence ID" value="MBG6122586.1"/>
    <property type="molecule type" value="Genomic_DNA"/>
</dbReference>
<sequence length="136" mass="14118">MKLNYSLTSGFASGDGAVPTTDNVDAWIAWTTDPTSTTLYLAPRAIPGLSENAALYGVLVGELGGVDKHALASGVNPQELAYHDGANATIELDAPLPAEAIRIVAAANRAGLRGAQAALADVPGERQFHVMSELYI</sequence>
<dbReference type="AlphaFoldDB" id="A0A931E2H9"/>
<organism evidence="1 2">
    <name type="scientific">Corynebacterium aquatimens</name>
    <dbReference type="NCBI Taxonomy" id="1190508"/>
    <lineage>
        <taxon>Bacteria</taxon>
        <taxon>Bacillati</taxon>
        <taxon>Actinomycetota</taxon>
        <taxon>Actinomycetes</taxon>
        <taxon>Mycobacteriales</taxon>
        <taxon>Corynebacteriaceae</taxon>
        <taxon>Corynebacterium</taxon>
    </lineage>
</organism>
<comment type="caution">
    <text evidence="1">The sequence shown here is derived from an EMBL/GenBank/DDBJ whole genome shotgun (WGS) entry which is preliminary data.</text>
</comment>
<name>A0A931E2H9_9CORY</name>
<evidence type="ECO:0000313" key="1">
    <source>
        <dbReference type="EMBL" id="MBG6122586.1"/>
    </source>
</evidence>
<gene>
    <name evidence="1" type="ORF">IW254_001555</name>
</gene>
<keyword evidence="2" id="KW-1185">Reference proteome</keyword>
<evidence type="ECO:0000313" key="2">
    <source>
        <dbReference type="Proteomes" id="UP000658613"/>
    </source>
</evidence>
<reference evidence="1" key="1">
    <citation type="submission" date="2020-11" db="EMBL/GenBank/DDBJ databases">
        <title>Sequencing the genomes of 1000 actinobacteria strains.</title>
        <authorList>
            <person name="Klenk H.-P."/>
        </authorList>
    </citation>
    <scope>NUCLEOTIDE SEQUENCE</scope>
    <source>
        <strain evidence="1">DSM 45632</strain>
    </source>
</reference>
<protein>
    <submittedName>
        <fullName evidence="1">Uncharacterized protein</fullName>
    </submittedName>
</protein>